<evidence type="ECO:0000313" key="14">
    <source>
        <dbReference type="Proteomes" id="UP000518288"/>
    </source>
</evidence>
<keyword evidence="6 10" id="KW-0653">Protein transport</keyword>
<gene>
    <name evidence="10" type="primary">tatB</name>
    <name evidence="13" type="ORF">BDD16_002983</name>
</gene>
<feature type="compositionally biased region" description="Basic residues" evidence="11">
    <location>
        <begin position="152"/>
        <end position="163"/>
    </location>
</feature>
<comment type="similarity">
    <text evidence="10">Belongs to the TatB family.</text>
</comment>
<evidence type="ECO:0000313" key="13">
    <source>
        <dbReference type="EMBL" id="NYG33997.1"/>
    </source>
</evidence>
<keyword evidence="2 10" id="KW-0813">Transport</keyword>
<comment type="caution">
    <text evidence="13">The sequence shown here is derived from an EMBL/GenBank/DDBJ whole genome shotgun (WGS) entry which is preliminary data.</text>
</comment>
<keyword evidence="4" id="KW-0997">Cell inner membrane</keyword>
<dbReference type="GO" id="GO:0008320">
    <property type="term" value="F:protein transmembrane transporter activity"/>
    <property type="evidence" value="ECO:0007669"/>
    <property type="project" value="UniProtKB-UniRule"/>
</dbReference>
<feature type="transmembrane region" description="Helical" evidence="12">
    <location>
        <begin position="6"/>
        <end position="22"/>
    </location>
</feature>
<evidence type="ECO:0000256" key="10">
    <source>
        <dbReference type="HAMAP-Rule" id="MF_00237"/>
    </source>
</evidence>
<accession>A0A7Y9QYT6</accession>
<evidence type="ECO:0000256" key="5">
    <source>
        <dbReference type="ARBA" id="ARBA00022692"/>
    </source>
</evidence>
<comment type="subunit">
    <text evidence="10">The Tat system comprises two distinct complexes: a TatABC complex, containing multiple copies of TatA, TatB and TatC subunits, and a separate TatA complex, containing only TatA subunits. Substrates initially bind to the TatABC complex, which probably triggers association of the separate TatA complex to form the active translocon.</text>
</comment>
<sequence>MFDIGIAKIMLVAGIALVVIGPERLPRVARMAGTLIGRAQRYVADVKSEVNRSIELEELSKVREQFETAARDVSQSVSSGLNDATRDVNAALGQHVDSDTPTYEPYNWDSTPAPAYKPPKKNWRIKRSAVPQWYKKSENVRRHVQSGAARVARFRPARSTRSL</sequence>
<feature type="region of interest" description="Disordered" evidence="11">
    <location>
        <begin position="144"/>
        <end position="163"/>
    </location>
</feature>
<keyword evidence="3 10" id="KW-1003">Cell membrane</keyword>
<comment type="subcellular location">
    <subcellularLocation>
        <location evidence="10">Cell membrane</location>
        <topology evidence="10">Single-pass membrane protein</topology>
    </subcellularLocation>
    <subcellularLocation>
        <location evidence="1">Membrane</location>
        <topology evidence="1">Single-pass membrane protein</topology>
    </subcellularLocation>
</comment>
<dbReference type="PANTHER" id="PTHR33162">
    <property type="entry name" value="SEC-INDEPENDENT PROTEIN TRANSLOCASE PROTEIN TATA, CHLOROPLASTIC"/>
    <property type="match status" value="1"/>
</dbReference>
<dbReference type="HAMAP" id="MF_00237">
    <property type="entry name" value="TatB"/>
    <property type="match status" value="1"/>
</dbReference>
<organism evidence="13 14">
    <name type="scientific">Sphaerotilus montanus</name>
    <dbReference type="NCBI Taxonomy" id="522889"/>
    <lineage>
        <taxon>Bacteria</taxon>
        <taxon>Pseudomonadati</taxon>
        <taxon>Pseudomonadota</taxon>
        <taxon>Betaproteobacteria</taxon>
        <taxon>Burkholderiales</taxon>
        <taxon>Sphaerotilaceae</taxon>
        <taxon>Sphaerotilus</taxon>
    </lineage>
</organism>
<dbReference type="Proteomes" id="UP000518288">
    <property type="component" value="Unassembled WGS sequence"/>
</dbReference>
<dbReference type="EMBL" id="JACCFH010000001">
    <property type="protein sequence ID" value="NYG33997.1"/>
    <property type="molecule type" value="Genomic_DNA"/>
</dbReference>
<name>A0A7Y9QYT6_9BURK</name>
<keyword evidence="7 10" id="KW-1133">Transmembrane helix</keyword>
<evidence type="ECO:0000256" key="12">
    <source>
        <dbReference type="SAM" id="Phobius"/>
    </source>
</evidence>
<dbReference type="AlphaFoldDB" id="A0A7Y9QYT6"/>
<keyword evidence="14" id="KW-1185">Reference proteome</keyword>
<evidence type="ECO:0000256" key="8">
    <source>
        <dbReference type="ARBA" id="ARBA00023010"/>
    </source>
</evidence>
<evidence type="ECO:0000256" key="9">
    <source>
        <dbReference type="ARBA" id="ARBA00023136"/>
    </source>
</evidence>
<dbReference type="NCBIfam" id="TIGR01410">
    <property type="entry name" value="tatB"/>
    <property type="match status" value="1"/>
</dbReference>
<evidence type="ECO:0000256" key="6">
    <source>
        <dbReference type="ARBA" id="ARBA00022927"/>
    </source>
</evidence>
<dbReference type="Pfam" id="PF02416">
    <property type="entry name" value="TatA_B_E"/>
    <property type="match status" value="1"/>
</dbReference>
<dbReference type="InterPro" id="IPR003369">
    <property type="entry name" value="TatA/B/E"/>
</dbReference>
<evidence type="ECO:0000256" key="3">
    <source>
        <dbReference type="ARBA" id="ARBA00022475"/>
    </source>
</evidence>
<evidence type="ECO:0000256" key="2">
    <source>
        <dbReference type="ARBA" id="ARBA00022448"/>
    </source>
</evidence>
<reference evidence="13 14" key="1">
    <citation type="submission" date="2020-07" db="EMBL/GenBank/DDBJ databases">
        <title>Genomic Encyclopedia of Archaeal and Bacterial Type Strains, Phase II (KMG-II): from individual species to whole genera.</title>
        <authorList>
            <person name="Goeker M."/>
        </authorList>
    </citation>
    <scope>NUCLEOTIDE SEQUENCE [LARGE SCALE GENOMIC DNA]</scope>
    <source>
        <strain evidence="13 14">DSM 21226</strain>
    </source>
</reference>
<evidence type="ECO:0000256" key="4">
    <source>
        <dbReference type="ARBA" id="ARBA00022519"/>
    </source>
</evidence>
<dbReference type="RefSeq" id="WP_179634695.1">
    <property type="nucleotide sequence ID" value="NZ_CAXYYM010000009.1"/>
</dbReference>
<dbReference type="PRINTS" id="PR01506">
    <property type="entry name" value="TATBPROTEIN"/>
</dbReference>
<comment type="function">
    <text evidence="10">Part of the twin-arginine translocation (Tat) system that transports large folded proteins containing a characteristic twin-arginine motif in their signal peptide across membranes. Together with TatC, TatB is part of a receptor directly interacting with Tat signal peptides. TatB may form an oligomeric binding site that transiently accommodates folded Tat precursor proteins before their translocation.</text>
</comment>
<proteinExistence type="inferred from homology"/>
<protein>
    <recommendedName>
        <fullName evidence="10">Sec-independent protein translocase protein TatB</fullName>
    </recommendedName>
</protein>
<dbReference type="PANTHER" id="PTHR33162:SF1">
    <property type="entry name" value="SEC-INDEPENDENT PROTEIN TRANSLOCASE PROTEIN TATA, CHLOROPLASTIC"/>
    <property type="match status" value="1"/>
</dbReference>
<keyword evidence="9 10" id="KW-0472">Membrane</keyword>
<dbReference type="GO" id="GO:0033281">
    <property type="term" value="C:TAT protein transport complex"/>
    <property type="evidence" value="ECO:0007669"/>
    <property type="project" value="UniProtKB-UniRule"/>
</dbReference>
<keyword evidence="8 10" id="KW-0811">Translocation</keyword>
<evidence type="ECO:0000256" key="1">
    <source>
        <dbReference type="ARBA" id="ARBA00004167"/>
    </source>
</evidence>
<dbReference type="Gene3D" id="1.20.5.3310">
    <property type="match status" value="1"/>
</dbReference>
<keyword evidence="5 10" id="KW-0812">Transmembrane</keyword>
<evidence type="ECO:0000256" key="11">
    <source>
        <dbReference type="SAM" id="MobiDB-lite"/>
    </source>
</evidence>
<dbReference type="InterPro" id="IPR018448">
    <property type="entry name" value="TatB"/>
</dbReference>
<evidence type="ECO:0000256" key="7">
    <source>
        <dbReference type="ARBA" id="ARBA00022989"/>
    </source>
</evidence>
<dbReference type="GO" id="GO:0043953">
    <property type="term" value="P:protein transport by the Tat complex"/>
    <property type="evidence" value="ECO:0007669"/>
    <property type="project" value="UniProtKB-UniRule"/>
</dbReference>